<evidence type="ECO:0000256" key="2">
    <source>
        <dbReference type="SAM" id="SignalP"/>
    </source>
</evidence>
<comment type="caution">
    <text evidence="3">The sequence shown here is derived from an EMBL/GenBank/DDBJ whole genome shotgun (WGS) entry which is preliminary data.</text>
</comment>
<dbReference type="RefSeq" id="WP_196992700.1">
    <property type="nucleotide sequence ID" value="NZ_JADWYR010000003.1"/>
</dbReference>
<sequence>MNKKLLLAFTGFFCTLLLHAQVRDGRTTIDTTVRSAVIFDSDLSQDEAEDAIEGYFDSLHIEKEKGKGFIIKKSLGYMLFKRAKVELAGDAFDYYFVVEEKKQKGKDASVVYMAAAKSGTNFFSYDDKAWSELKDFAAFLQSNYFEQHKLYVQLAGTNKDLEKKKKKLEELLKEKSALESGISTDSAQIVNFNESLMKLKAKKQ</sequence>
<feature type="coiled-coil region" evidence="1">
    <location>
        <begin position="151"/>
        <end position="181"/>
    </location>
</feature>
<keyword evidence="4" id="KW-1185">Reference proteome</keyword>
<feature type="chain" id="PRO_5036906636" description="DUF4468 domain-containing protein" evidence="2">
    <location>
        <begin position="21"/>
        <end position="204"/>
    </location>
</feature>
<keyword evidence="1" id="KW-0175">Coiled coil</keyword>
<evidence type="ECO:0000313" key="4">
    <source>
        <dbReference type="Proteomes" id="UP000628448"/>
    </source>
</evidence>
<evidence type="ECO:0008006" key="5">
    <source>
        <dbReference type="Google" id="ProtNLM"/>
    </source>
</evidence>
<dbReference type="EMBL" id="JADWYR010000003">
    <property type="protein sequence ID" value="MBG9378601.1"/>
    <property type="molecule type" value="Genomic_DNA"/>
</dbReference>
<protein>
    <recommendedName>
        <fullName evidence="5">DUF4468 domain-containing protein</fullName>
    </recommendedName>
</protein>
<organism evidence="3 4">
    <name type="scientific">Panacibacter microcysteis</name>
    <dbReference type="NCBI Taxonomy" id="2793269"/>
    <lineage>
        <taxon>Bacteria</taxon>
        <taxon>Pseudomonadati</taxon>
        <taxon>Bacteroidota</taxon>
        <taxon>Chitinophagia</taxon>
        <taxon>Chitinophagales</taxon>
        <taxon>Chitinophagaceae</taxon>
        <taxon>Panacibacter</taxon>
    </lineage>
</organism>
<name>A0A931H085_9BACT</name>
<evidence type="ECO:0000256" key="1">
    <source>
        <dbReference type="SAM" id="Coils"/>
    </source>
</evidence>
<gene>
    <name evidence="3" type="ORF">I5907_20380</name>
</gene>
<proteinExistence type="predicted"/>
<feature type="signal peptide" evidence="2">
    <location>
        <begin position="1"/>
        <end position="20"/>
    </location>
</feature>
<dbReference type="Proteomes" id="UP000628448">
    <property type="component" value="Unassembled WGS sequence"/>
</dbReference>
<keyword evidence="2" id="KW-0732">Signal</keyword>
<reference evidence="3" key="1">
    <citation type="submission" date="2020-11" db="EMBL/GenBank/DDBJ databases">
        <title>Bacterial whole genome sequence for Panacibacter sp. DH6.</title>
        <authorList>
            <person name="Le V."/>
            <person name="Ko S."/>
            <person name="Ahn C.-Y."/>
            <person name="Oh H.-M."/>
        </authorList>
    </citation>
    <scope>NUCLEOTIDE SEQUENCE</scope>
    <source>
        <strain evidence="3">DH6</strain>
    </source>
</reference>
<accession>A0A931H085</accession>
<dbReference type="AlphaFoldDB" id="A0A931H085"/>
<evidence type="ECO:0000313" key="3">
    <source>
        <dbReference type="EMBL" id="MBG9378601.1"/>
    </source>
</evidence>